<gene>
    <name evidence="1" type="ORF">S01H4_53651</name>
</gene>
<name>X1DR04_9ZZZZ</name>
<evidence type="ECO:0000313" key="1">
    <source>
        <dbReference type="EMBL" id="GAH07409.1"/>
    </source>
</evidence>
<dbReference type="AlphaFoldDB" id="X1DR04"/>
<proteinExistence type="predicted"/>
<protein>
    <submittedName>
        <fullName evidence="1">Uncharacterized protein</fullName>
    </submittedName>
</protein>
<reference evidence="1" key="1">
    <citation type="journal article" date="2014" name="Front. Microbiol.">
        <title>High frequency of phylogenetically diverse reductive dehalogenase-homologous genes in deep subseafloor sedimentary metagenomes.</title>
        <authorList>
            <person name="Kawai M."/>
            <person name="Futagami T."/>
            <person name="Toyoda A."/>
            <person name="Takaki Y."/>
            <person name="Nishi S."/>
            <person name="Hori S."/>
            <person name="Arai W."/>
            <person name="Tsubouchi T."/>
            <person name="Morono Y."/>
            <person name="Uchiyama I."/>
            <person name="Ito T."/>
            <person name="Fujiyama A."/>
            <person name="Inagaki F."/>
            <person name="Takami H."/>
        </authorList>
    </citation>
    <scope>NUCLEOTIDE SEQUENCE</scope>
    <source>
        <strain evidence="1">Expedition CK06-06</strain>
    </source>
</reference>
<sequence>MVAGAAVGGASGFTGKELASIMDSKGAAGSSKILPGVVESVSGYFV</sequence>
<feature type="non-terminal residue" evidence="1">
    <location>
        <position position="46"/>
    </location>
</feature>
<comment type="caution">
    <text evidence="1">The sequence shown here is derived from an EMBL/GenBank/DDBJ whole genome shotgun (WGS) entry which is preliminary data.</text>
</comment>
<accession>X1DR04</accession>
<organism evidence="1">
    <name type="scientific">marine sediment metagenome</name>
    <dbReference type="NCBI Taxonomy" id="412755"/>
    <lineage>
        <taxon>unclassified sequences</taxon>
        <taxon>metagenomes</taxon>
        <taxon>ecological metagenomes</taxon>
    </lineage>
</organism>
<dbReference type="EMBL" id="BART01030797">
    <property type="protein sequence ID" value="GAH07409.1"/>
    <property type="molecule type" value="Genomic_DNA"/>
</dbReference>